<dbReference type="AlphaFoldDB" id="A0A7K3LWT6"/>
<dbReference type="InterPro" id="IPR041033">
    <property type="entry name" value="SpaA_PFL_dom_1"/>
</dbReference>
<feature type="domain" description="SpaA-like prealbumin fold" evidence="12">
    <location>
        <begin position="74"/>
        <end position="142"/>
    </location>
</feature>
<evidence type="ECO:0000256" key="9">
    <source>
        <dbReference type="ARBA" id="ARBA00037998"/>
    </source>
</evidence>
<evidence type="ECO:0000256" key="6">
    <source>
        <dbReference type="ARBA" id="ARBA00022970"/>
    </source>
</evidence>
<evidence type="ECO:0000313" key="13">
    <source>
        <dbReference type="EMBL" id="NDL55484.1"/>
    </source>
</evidence>
<evidence type="ECO:0000256" key="4">
    <source>
        <dbReference type="ARBA" id="ARBA00022519"/>
    </source>
</evidence>
<dbReference type="InterPro" id="IPR052157">
    <property type="entry name" value="BCAA_transport_permease"/>
</dbReference>
<dbReference type="GO" id="GO:0005304">
    <property type="term" value="F:L-valine transmembrane transporter activity"/>
    <property type="evidence" value="ECO:0007669"/>
    <property type="project" value="TreeGrafter"/>
</dbReference>
<dbReference type="InterPro" id="IPR001851">
    <property type="entry name" value="ABC_transp_permease"/>
</dbReference>
<feature type="transmembrane region" description="Helical" evidence="11">
    <location>
        <begin position="177"/>
        <end position="198"/>
    </location>
</feature>
<evidence type="ECO:0000256" key="10">
    <source>
        <dbReference type="SAM" id="MobiDB-lite"/>
    </source>
</evidence>
<dbReference type="EMBL" id="WLZY01000001">
    <property type="protein sequence ID" value="NDL55484.1"/>
    <property type="molecule type" value="Genomic_DNA"/>
</dbReference>
<evidence type="ECO:0000313" key="14">
    <source>
        <dbReference type="Proteomes" id="UP000460435"/>
    </source>
</evidence>
<organism evidence="13 14">
    <name type="scientific">Phytoactinopolyspora mesophila</name>
    <dbReference type="NCBI Taxonomy" id="2650750"/>
    <lineage>
        <taxon>Bacteria</taxon>
        <taxon>Bacillati</taxon>
        <taxon>Actinomycetota</taxon>
        <taxon>Actinomycetes</taxon>
        <taxon>Jiangellales</taxon>
        <taxon>Jiangellaceae</taxon>
        <taxon>Phytoactinopolyspora</taxon>
    </lineage>
</organism>
<feature type="transmembrane region" description="Helical" evidence="11">
    <location>
        <begin position="205"/>
        <end position="222"/>
    </location>
</feature>
<evidence type="ECO:0000256" key="3">
    <source>
        <dbReference type="ARBA" id="ARBA00022475"/>
    </source>
</evidence>
<dbReference type="GO" id="GO:0015808">
    <property type="term" value="P:L-alanine transport"/>
    <property type="evidence" value="ECO:0007669"/>
    <property type="project" value="TreeGrafter"/>
</dbReference>
<comment type="caution">
    <text evidence="13">The sequence shown here is derived from an EMBL/GenBank/DDBJ whole genome shotgun (WGS) entry which is preliminary data.</text>
</comment>
<feature type="transmembrane region" description="Helical" evidence="11">
    <location>
        <begin position="313"/>
        <end position="330"/>
    </location>
</feature>
<accession>A0A7K3LWT6</accession>
<keyword evidence="4" id="KW-0997">Cell inner membrane</keyword>
<gene>
    <name evidence="13" type="ORF">F7O44_00200</name>
</gene>
<keyword evidence="7 11" id="KW-1133">Transmembrane helix</keyword>
<dbReference type="Pfam" id="PF17802">
    <property type="entry name" value="SpaA"/>
    <property type="match status" value="1"/>
</dbReference>
<keyword evidence="6" id="KW-0029">Amino-acid transport</keyword>
<feature type="transmembrane region" description="Helical" evidence="11">
    <location>
        <begin position="228"/>
        <end position="249"/>
    </location>
</feature>
<feature type="transmembrane region" description="Helical" evidence="11">
    <location>
        <begin position="359"/>
        <end position="380"/>
    </location>
</feature>
<feature type="transmembrane region" description="Helical" evidence="11">
    <location>
        <begin position="261"/>
        <end position="285"/>
    </location>
</feature>
<dbReference type="GO" id="GO:0005886">
    <property type="term" value="C:plasma membrane"/>
    <property type="evidence" value="ECO:0007669"/>
    <property type="project" value="UniProtKB-SubCell"/>
</dbReference>
<evidence type="ECO:0000256" key="1">
    <source>
        <dbReference type="ARBA" id="ARBA00004651"/>
    </source>
</evidence>
<name>A0A7K3LWT6_9ACTN</name>
<proteinExistence type="inferred from homology"/>
<keyword evidence="14" id="KW-1185">Reference proteome</keyword>
<evidence type="ECO:0000256" key="2">
    <source>
        <dbReference type="ARBA" id="ARBA00022448"/>
    </source>
</evidence>
<protein>
    <submittedName>
        <fullName evidence="13">Branched-chain amino acid ABC transporter permease</fullName>
    </submittedName>
</protein>
<keyword evidence="3" id="KW-1003">Cell membrane</keyword>
<dbReference type="GO" id="GO:0005975">
    <property type="term" value="P:carbohydrate metabolic process"/>
    <property type="evidence" value="ECO:0007669"/>
    <property type="project" value="UniProtKB-ARBA"/>
</dbReference>
<dbReference type="PANTHER" id="PTHR11795:SF371">
    <property type="entry name" value="HIGH-AFFINITY BRANCHED-CHAIN AMINO ACID TRANSPORT SYSTEM PERMEASE PROTEIN LIVH"/>
    <property type="match status" value="1"/>
</dbReference>
<dbReference type="PANTHER" id="PTHR11795">
    <property type="entry name" value="BRANCHED-CHAIN AMINO ACID TRANSPORT SYSTEM PERMEASE PROTEIN LIVH"/>
    <property type="match status" value="1"/>
</dbReference>
<evidence type="ECO:0000256" key="11">
    <source>
        <dbReference type="SAM" id="Phobius"/>
    </source>
</evidence>
<feature type="transmembrane region" description="Helical" evidence="11">
    <location>
        <begin position="435"/>
        <end position="454"/>
    </location>
</feature>
<evidence type="ECO:0000256" key="5">
    <source>
        <dbReference type="ARBA" id="ARBA00022692"/>
    </source>
</evidence>
<dbReference type="GO" id="GO:0015192">
    <property type="term" value="F:L-phenylalanine transmembrane transporter activity"/>
    <property type="evidence" value="ECO:0007669"/>
    <property type="project" value="TreeGrafter"/>
</dbReference>
<comment type="subcellular location">
    <subcellularLocation>
        <location evidence="1">Cell membrane</location>
        <topology evidence="1">Multi-pass membrane protein</topology>
    </subcellularLocation>
</comment>
<evidence type="ECO:0000259" key="12">
    <source>
        <dbReference type="Pfam" id="PF17802"/>
    </source>
</evidence>
<sequence length="461" mass="48460">MRACREETRLLRIRRIIVTAGVTSLLAILIGVPAAAAVSGQLNAASASVPAQAGEVVSAQEEADESVGGTLRDDENEPVPDVVFIVSDTDDNEIGVATTDADGRWQVPLPGPGTYSVLLDETSLPEGVDLRDPERNPLEVRVTSGRSAPAIFQLGEAGLGRAQIEAVGRATANGVKFGLIIAMAAVGLSLIFSTTGLINFAHGELVAVGALLAWFFNVGLANQGGPGFQLIVAAIMSITLVALLGAGLERGLFRPLRRRRLGIFQLVIITIGLGLIIRHILLLAFGGSPRTYRDYVGQQAIQMGPVSLTPRDMTIMGLSLLILAGVATVLQRTRMGKAIRAVSDNPALASASGIDVDRVILTVWVMGAGLAATGGIFFGSAVSMDYFMGFRLLLLMFAAVILGGIGTAYGAMVGGLVIGMVTELSVLWFPSELKFMWALLALIVVLLVRPQGILGRRERVG</sequence>
<comment type="similarity">
    <text evidence="9">Belongs to the binding-protein-dependent transport system permease family. LivHM subfamily.</text>
</comment>
<reference evidence="13 14" key="1">
    <citation type="submission" date="2019-11" db="EMBL/GenBank/DDBJ databases">
        <authorList>
            <person name="Li X.-J."/>
            <person name="Feng X.-M."/>
        </authorList>
    </citation>
    <scope>NUCLEOTIDE SEQUENCE [LARGE SCALE GENOMIC DNA]</scope>
    <source>
        <strain evidence="13 14">XMNu-373</strain>
    </source>
</reference>
<dbReference type="Gene3D" id="2.60.40.10">
    <property type="entry name" value="Immunoglobulins"/>
    <property type="match status" value="1"/>
</dbReference>
<keyword evidence="5 11" id="KW-0812">Transmembrane</keyword>
<dbReference type="Proteomes" id="UP000460435">
    <property type="component" value="Unassembled WGS sequence"/>
</dbReference>
<evidence type="ECO:0000256" key="7">
    <source>
        <dbReference type="ARBA" id="ARBA00022989"/>
    </source>
</evidence>
<evidence type="ECO:0000256" key="8">
    <source>
        <dbReference type="ARBA" id="ARBA00023136"/>
    </source>
</evidence>
<dbReference type="GO" id="GO:1903806">
    <property type="term" value="P:L-isoleucine import across plasma membrane"/>
    <property type="evidence" value="ECO:0007669"/>
    <property type="project" value="TreeGrafter"/>
</dbReference>
<dbReference type="SUPFAM" id="SSF49478">
    <property type="entry name" value="Cna protein B-type domain"/>
    <property type="match status" value="1"/>
</dbReference>
<keyword evidence="2" id="KW-0813">Transport</keyword>
<dbReference type="GO" id="GO:0015188">
    <property type="term" value="F:L-isoleucine transmembrane transporter activity"/>
    <property type="evidence" value="ECO:0007669"/>
    <property type="project" value="TreeGrafter"/>
</dbReference>
<dbReference type="Pfam" id="PF02653">
    <property type="entry name" value="BPD_transp_2"/>
    <property type="match status" value="1"/>
</dbReference>
<dbReference type="CDD" id="cd06582">
    <property type="entry name" value="TM_PBP1_LivH_like"/>
    <property type="match status" value="1"/>
</dbReference>
<feature type="region of interest" description="Disordered" evidence="10">
    <location>
        <begin position="55"/>
        <end position="74"/>
    </location>
</feature>
<dbReference type="GO" id="GO:0042941">
    <property type="term" value="P:D-alanine transmembrane transport"/>
    <property type="evidence" value="ECO:0007669"/>
    <property type="project" value="TreeGrafter"/>
</dbReference>
<dbReference type="GO" id="GO:0015190">
    <property type="term" value="F:L-leucine transmembrane transporter activity"/>
    <property type="evidence" value="ECO:0007669"/>
    <property type="project" value="TreeGrafter"/>
</dbReference>
<keyword evidence="8 11" id="KW-0472">Membrane</keyword>
<dbReference type="InterPro" id="IPR013783">
    <property type="entry name" value="Ig-like_fold"/>
</dbReference>